<dbReference type="InterPro" id="IPR056823">
    <property type="entry name" value="TEN-like_YD-shell"/>
</dbReference>
<evidence type="ECO:0000259" key="4">
    <source>
        <dbReference type="Pfam" id="PF25023"/>
    </source>
</evidence>
<evidence type="ECO:0000256" key="2">
    <source>
        <dbReference type="SAM" id="MobiDB-lite"/>
    </source>
</evidence>
<dbReference type="InterPro" id="IPR022385">
    <property type="entry name" value="Rhs_assc_core"/>
</dbReference>
<keyword evidence="3" id="KW-0732">Signal</keyword>
<dbReference type="Gene3D" id="2.180.10.10">
    <property type="entry name" value="RHS repeat-associated core"/>
    <property type="match status" value="1"/>
</dbReference>
<dbReference type="PANTHER" id="PTHR32305">
    <property type="match status" value="1"/>
</dbReference>
<keyword evidence="1" id="KW-0677">Repeat</keyword>
<evidence type="ECO:0000313" key="6">
    <source>
        <dbReference type="Proteomes" id="UP001054892"/>
    </source>
</evidence>
<feature type="domain" description="Teneurin-like YD-shell" evidence="4">
    <location>
        <begin position="24"/>
        <end position="128"/>
    </location>
</feature>
<comment type="caution">
    <text evidence="5">The sequence shown here is derived from an EMBL/GenBank/DDBJ whole genome shotgun (WGS) entry which is preliminary data.</text>
</comment>
<name>A0ABQ4W052_9PSED</name>
<dbReference type="PANTHER" id="PTHR32305:SF17">
    <property type="entry name" value="TRNA NUCLEASE WAPA"/>
    <property type="match status" value="1"/>
</dbReference>
<feature type="region of interest" description="Disordered" evidence="2">
    <location>
        <begin position="166"/>
        <end position="216"/>
    </location>
</feature>
<gene>
    <name evidence="5" type="ORF">TUM20286_25530</name>
</gene>
<evidence type="ECO:0000256" key="1">
    <source>
        <dbReference type="ARBA" id="ARBA00022737"/>
    </source>
</evidence>
<dbReference type="NCBIfam" id="TIGR03696">
    <property type="entry name" value="Rhs_assc_core"/>
    <property type="match status" value="1"/>
</dbReference>
<proteinExistence type="predicted"/>
<organism evidence="5 6">
    <name type="scientific">Pseudomonas tohonis</name>
    <dbReference type="NCBI Taxonomy" id="2725477"/>
    <lineage>
        <taxon>Bacteria</taxon>
        <taxon>Pseudomonadati</taxon>
        <taxon>Pseudomonadota</taxon>
        <taxon>Gammaproteobacteria</taxon>
        <taxon>Pseudomonadales</taxon>
        <taxon>Pseudomonadaceae</taxon>
        <taxon>Pseudomonas</taxon>
    </lineage>
</organism>
<feature type="chain" id="PRO_5047046100" description="Teneurin-like YD-shell domain-containing protein" evidence="3">
    <location>
        <begin position="30"/>
        <end position="316"/>
    </location>
</feature>
<evidence type="ECO:0000313" key="5">
    <source>
        <dbReference type="EMBL" id="GJN52801.1"/>
    </source>
</evidence>
<protein>
    <recommendedName>
        <fullName evidence="4">Teneurin-like YD-shell domain-containing protein</fullName>
    </recommendedName>
</protein>
<feature type="signal peptide" evidence="3">
    <location>
        <begin position="1"/>
        <end position="29"/>
    </location>
</feature>
<evidence type="ECO:0000256" key="3">
    <source>
        <dbReference type="SAM" id="SignalP"/>
    </source>
</evidence>
<accession>A0ABQ4W052</accession>
<sequence length="316" mass="34103">MPTMNILSLFSAYSLSLFMSLLLASQASAGTITYYHVDSIGSPVLETNAAGVVTRNIDYRPYGTTELTPAVKGPNFTGHIYDPDLDLVYMKARYYDPSVGRFISADPLRPKDGDHFSFNRYAYGNNNPYTFIDPTGKSALSNFWASVMTSLGLSLAAHGVSGGAMNISTPEDSDPLASPGSNIGSPSTWISTPASPPPPDDDDRWTPPEIRGTQVGLRDPSKVDAIKNDMLNGRYDYSISEGQIGGFKDVNGVYHIGEGHTRVAAAREILRETGNSQPLRSLINNGRWTSGVDAPANSRPLPGRGLIESIRNRIGL</sequence>
<keyword evidence="6" id="KW-1185">Reference proteome</keyword>
<reference evidence="5 6" key="1">
    <citation type="submission" date="2021-12" db="EMBL/GenBank/DDBJ databases">
        <title>Characterization of novel class B3 metallo-beta-lactamase from novel Pseudomonas species.</title>
        <authorList>
            <person name="Yamada K."/>
            <person name="Aoki K."/>
            <person name="Ishii Y."/>
        </authorList>
    </citation>
    <scope>NUCLEOTIDE SEQUENCE [LARGE SCALE GENOMIC DNA]</scope>
    <source>
        <strain evidence="5 6">TUM20286</strain>
    </source>
</reference>
<dbReference type="EMBL" id="BQKM01000004">
    <property type="protein sequence ID" value="GJN52801.1"/>
    <property type="molecule type" value="Genomic_DNA"/>
</dbReference>
<dbReference type="Pfam" id="PF25023">
    <property type="entry name" value="TEN_YD-shell"/>
    <property type="match status" value="1"/>
</dbReference>
<dbReference type="Proteomes" id="UP001054892">
    <property type="component" value="Unassembled WGS sequence"/>
</dbReference>
<dbReference type="InterPro" id="IPR050708">
    <property type="entry name" value="T6SS_VgrG/RHS"/>
</dbReference>